<evidence type="ECO:0000256" key="1">
    <source>
        <dbReference type="SAM" id="SignalP"/>
    </source>
</evidence>
<dbReference type="RefSeq" id="XP_019092446.1">
    <property type="nucleotide sequence ID" value="XM_019236901.1"/>
</dbReference>
<keyword evidence="2" id="KW-1185">Reference proteome</keyword>
<feature type="signal peptide" evidence="1">
    <location>
        <begin position="1"/>
        <end position="29"/>
    </location>
</feature>
<evidence type="ECO:0000313" key="2">
    <source>
        <dbReference type="Proteomes" id="UP000694864"/>
    </source>
</evidence>
<dbReference type="Proteomes" id="UP000694864">
    <property type="component" value="Chromosome 15"/>
</dbReference>
<feature type="chain" id="PRO_5047438651" evidence="1">
    <location>
        <begin position="30"/>
        <end position="71"/>
    </location>
</feature>
<reference evidence="2" key="1">
    <citation type="journal article" date="2014" name="Nat. Commun.">
        <title>The emerging biofuel crop Camelina sativa retains a highly undifferentiated hexaploid genome structure.</title>
        <authorList>
            <person name="Kagale S."/>
            <person name="Koh C."/>
            <person name="Nixon J."/>
            <person name="Bollina V."/>
            <person name="Clarke W.E."/>
            <person name="Tuteja R."/>
            <person name="Spillane C."/>
            <person name="Robinson S.J."/>
            <person name="Links M.G."/>
            <person name="Clarke C."/>
            <person name="Higgins E.E."/>
            <person name="Huebert T."/>
            <person name="Sharpe A.G."/>
            <person name="Parkin I.A."/>
        </authorList>
    </citation>
    <scope>NUCLEOTIDE SEQUENCE [LARGE SCALE GENOMIC DNA]</scope>
    <source>
        <strain evidence="2">cv. DH55</strain>
    </source>
</reference>
<accession>A0ABM1R0A8</accession>
<keyword evidence="1" id="KW-0732">Signal</keyword>
<gene>
    <name evidence="3" type="primary">LOC109129193</name>
</gene>
<evidence type="ECO:0000313" key="3">
    <source>
        <dbReference type="RefSeq" id="XP_019092446.1"/>
    </source>
</evidence>
<protein>
    <submittedName>
        <fullName evidence="3">Defensin-like protein 73</fullName>
    </submittedName>
</protein>
<proteinExistence type="predicted"/>
<dbReference type="GeneID" id="109129193"/>
<reference evidence="3" key="2">
    <citation type="submission" date="2025-08" db="UniProtKB">
        <authorList>
            <consortium name="RefSeq"/>
        </authorList>
    </citation>
    <scope>IDENTIFICATION</scope>
    <source>
        <tissue evidence="3">Leaf</tissue>
    </source>
</reference>
<organism evidence="2 3">
    <name type="scientific">Camelina sativa</name>
    <name type="common">False flax</name>
    <name type="synonym">Myagrum sativum</name>
    <dbReference type="NCBI Taxonomy" id="90675"/>
    <lineage>
        <taxon>Eukaryota</taxon>
        <taxon>Viridiplantae</taxon>
        <taxon>Streptophyta</taxon>
        <taxon>Embryophyta</taxon>
        <taxon>Tracheophyta</taxon>
        <taxon>Spermatophyta</taxon>
        <taxon>Magnoliopsida</taxon>
        <taxon>eudicotyledons</taxon>
        <taxon>Gunneridae</taxon>
        <taxon>Pentapetalae</taxon>
        <taxon>rosids</taxon>
        <taxon>malvids</taxon>
        <taxon>Brassicales</taxon>
        <taxon>Brassicaceae</taxon>
        <taxon>Camelineae</taxon>
        <taxon>Camelina</taxon>
    </lineage>
</organism>
<sequence>MNCKIGFMSCVVLTSIVILFLLVSGIVEAQKAQCIGTCDVLFDCSFACANKGYSHGHFVFYRSPNECCCNN</sequence>
<name>A0ABM1R0A8_CAMSA</name>